<dbReference type="FunFam" id="1.10.10.60:FF:000141">
    <property type="entry name" value="TetR family transcriptional regulator"/>
    <property type="match status" value="1"/>
</dbReference>
<dbReference type="InterPro" id="IPR001647">
    <property type="entry name" value="HTH_TetR"/>
</dbReference>
<dbReference type="PRINTS" id="PR00455">
    <property type="entry name" value="HTHTETR"/>
</dbReference>
<evidence type="ECO:0000256" key="3">
    <source>
        <dbReference type="ARBA" id="ARBA00023125"/>
    </source>
</evidence>
<dbReference type="EMBL" id="VRZA01000009">
    <property type="protein sequence ID" value="TXS89841.1"/>
    <property type="molecule type" value="Genomic_DNA"/>
</dbReference>
<dbReference type="PANTHER" id="PTHR30055">
    <property type="entry name" value="HTH-TYPE TRANSCRIPTIONAL REGULATOR RUTR"/>
    <property type="match status" value="1"/>
</dbReference>
<dbReference type="PROSITE" id="PS01081">
    <property type="entry name" value="HTH_TETR_1"/>
    <property type="match status" value="1"/>
</dbReference>
<dbReference type="InterPro" id="IPR036271">
    <property type="entry name" value="Tet_transcr_reg_TetR-rel_C_sf"/>
</dbReference>
<evidence type="ECO:0000259" key="6">
    <source>
        <dbReference type="PROSITE" id="PS50977"/>
    </source>
</evidence>
<keyword evidence="1" id="KW-0678">Repressor</keyword>
<dbReference type="InterPro" id="IPR023772">
    <property type="entry name" value="DNA-bd_HTH_TetR-type_CS"/>
</dbReference>
<gene>
    <name evidence="7" type="ORF">FV139_19100</name>
</gene>
<evidence type="ECO:0000313" key="7">
    <source>
        <dbReference type="EMBL" id="TXS89841.1"/>
    </source>
</evidence>
<proteinExistence type="predicted"/>
<evidence type="ECO:0000256" key="2">
    <source>
        <dbReference type="ARBA" id="ARBA00023015"/>
    </source>
</evidence>
<sequence length="246" mass="27578">MTDTGRATVTESIVERLRGRNEERAENILRAATELFGEEGFHAVSTRKIAAAAGVSEGTLFNYFSSKNELISAILARIYEELTEKANGILRSHFATRERLQLLAENHIQVMSRDNALFMRLIQSYMNVDIRGYTEIAGSVLHELNLSYAWVFDFAVREGMERGEVRADANLPALRDLFFGGLEYCNRSLFLHDAFAEMPGRVHSIVEPLWQSMCADPASSPPADAMTRACERLEAAAERLEQLAKS</sequence>
<dbReference type="GO" id="GO:0003700">
    <property type="term" value="F:DNA-binding transcription factor activity"/>
    <property type="evidence" value="ECO:0007669"/>
    <property type="project" value="TreeGrafter"/>
</dbReference>
<dbReference type="Proteomes" id="UP000321039">
    <property type="component" value="Unassembled WGS sequence"/>
</dbReference>
<keyword evidence="4" id="KW-0804">Transcription</keyword>
<evidence type="ECO:0000256" key="5">
    <source>
        <dbReference type="PROSITE-ProRule" id="PRU00335"/>
    </source>
</evidence>
<dbReference type="AlphaFoldDB" id="A0A5C8ZR77"/>
<feature type="DNA-binding region" description="H-T-H motif" evidence="5">
    <location>
        <begin position="45"/>
        <end position="64"/>
    </location>
</feature>
<evidence type="ECO:0000256" key="1">
    <source>
        <dbReference type="ARBA" id="ARBA00022491"/>
    </source>
</evidence>
<evidence type="ECO:0000313" key="8">
    <source>
        <dbReference type="Proteomes" id="UP000321039"/>
    </source>
</evidence>
<keyword evidence="2" id="KW-0805">Transcription regulation</keyword>
<protein>
    <submittedName>
        <fullName evidence="7">TetR/AcrR family transcriptional regulator</fullName>
    </submittedName>
</protein>
<keyword evidence="3 5" id="KW-0238">DNA-binding</keyword>
<comment type="caution">
    <text evidence="7">The sequence shown here is derived from an EMBL/GenBank/DDBJ whole genome shotgun (WGS) entry which is preliminary data.</text>
</comment>
<dbReference type="PROSITE" id="PS50977">
    <property type="entry name" value="HTH_TETR_2"/>
    <property type="match status" value="1"/>
</dbReference>
<reference evidence="7 8" key="1">
    <citation type="submission" date="2019-08" db="EMBL/GenBank/DDBJ databases">
        <title>Parahaliea maris sp. nov., isolated from the surface seawater.</title>
        <authorList>
            <person name="Liu Y."/>
        </authorList>
    </citation>
    <scope>NUCLEOTIDE SEQUENCE [LARGE SCALE GENOMIC DNA]</scope>
    <source>
        <strain evidence="7 8">HSLHS9</strain>
    </source>
</reference>
<feature type="domain" description="HTH tetR-type" evidence="6">
    <location>
        <begin position="22"/>
        <end position="82"/>
    </location>
</feature>
<name>A0A5C8ZR77_9GAMM</name>
<keyword evidence="8" id="KW-1185">Reference proteome</keyword>
<dbReference type="InterPro" id="IPR009057">
    <property type="entry name" value="Homeodomain-like_sf"/>
</dbReference>
<accession>A0A5C8ZR77</accession>
<dbReference type="Pfam" id="PF00440">
    <property type="entry name" value="TetR_N"/>
    <property type="match status" value="1"/>
</dbReference>
<dbReference type="Gene3D" id="1.10.10.60">
    <property type="entry name" value="Homeodomain-like"/>
    <property type="match status" value="1"/>
</dbReference>
<dbReference type="GO" id="GO:0000976">
    <property type="term" value="F:transcription cis-regulatory region binding"/>
    <property type="evidence" value="ECO:0007669"/>
    <property type="project" value="TreeGrafter"/>
</dbReference>
<dbReference type="InterPro" id="IPR050109">
    <property type="entry name" value="HTH-type_TetR-like_transc_reg"/>
</dbReference>
<dbReference type="PANTHER" id="PTHR30055:SF175">
    <property type="entry name" value="HTH-TYPE TRANSCRIPTIONAL REPRESSOR KSTR2"/>
    <property type="match status" value="1"/>
</dbReference>
<dbReference type="SUPFAM" id="SSF48498">
    <property type="entry name" value="Tetracyclin repressor-like, C-terminal domain"/>
    <property type="match status" value="1"/>
</dbReference>
<dbReference type="Gene3D" id="1.10.357.10">
    <property type="entry name" value="Tetracycline Repressor, domain 2"/>
    <property type="match status" value="1"/>
</dbReference>
<evidence type="ECO:0000256" key="4">
    <source>
        <dbReference type="ARBA" id="ARBA00023163"/>
    </source>
</evidence>
<organism evidence="7 8">
    <name type="scientific">Parahaliea maris</name>
    <dbReference type="NCBI Taxonomy" id="2716870"/>
    <lineage>
        <taxon>Bacteria</taxon>
        <taxon>Pseudomonadati</taxon>
        <taxon>Pseudomonadota</taxon>
        <taxon>Gammaproteobacteria</taxon>
        <taxon>Cellvibrionales</taxon>
        <taxon>Halieaceae</taxon>
        <taxon>Parahaliea</taxon>
    </lineage>
</organism>
<dbReference type="SUPFAM" id="SSF46689">
    <property type="entry name" value="Homeodomain-like"/>
    <property type="match status" value="1"/>
</dbReference>